<dbReference type="GO" id="GO:0016020">
    <property type="term" value="C:membrane"/>
    <property type="evidence" value="ECO:0007669"/>
    <property type="project" value="GOC"/>
</dbReference>
<dbReference type="Pfam" id="PF00132">
    <property type="entry name" value="Hexapep"/>
    <property type="match status" value="1"/>
</dbReference>
<dbReference type="InterPro" id="IPR045304">
    <property type="entry name" value="LbH_SAT"/>
</dbReference>
<dbReference type="RefSeq" id="WP_059315368.1">
    <property type="nucleotide sequence ID" value="NZ_CP013987.1"/>
</dbReference>
<evidence type="ECO:0000256" key="2">
    <source>
        <dbReference type="ARBA" id="ARBA00007274"/>
    </source>
</evidence>
<proteinExistence type="inferred from homology"/>
<evidence type="ECO:0000256" key="4">
    <source>
        <dbReference type="ARBA" id="ARBA00018522"/>
    </source>
</evidence>
<comment type="similarity">
    <text evidence="2">Belongs to the transferase hexapeptide repeat family.</text>
</comment>
<dbReference type="InterPro" id="IPR001451">
    <property type="entry name" value="Hexapep"/>
</dbReference>
<dbReference type="GO" id="GO:0009001">
    <property type="term" value="F:serine O-acetyltransferase activity"/>
    <property type="evidence" value="ECO:0007669"/>
    <property type="project" value="UniProtKB-EC"/>
</dbReference>
<evidence type="ECO:0000256" key="6">
    <source>
        <dbReference type="ARBA" id="ARBA00022556"/>
    </source>
</evidence>
<organism evidence="16 17">
    <name type="scientific">Pseudomonas oryzihabitans</name>
    <dbReference type="NCBI Taxonomy" id="47885"/>
    <lineage>
        <taxon>Bacteria</taxon>
        <taxon>Pseudomonadati</taxon>
        <taxon>Pseudomonadota</taxon>
        <taxon>Gammaproteobacteria</taxon>
        <taxon>Pseudomonadales</taxon>
        <taxon>Pseudomonadaceae</taxon>
        <taxon>Pseudomonas</taxon>
    </lineage>
</organism>
<dbReference type="InterPro" id="IPR011004">
    <property type="entry name" value="Trimer_LpxA-like_sf"/>
</dbReference>
<dbReference type="Proteomes" id="UP000064137">
    <property type="component" value="Chromosome"/>
</dbReference>
<evidence type="ECO:0000256" key="9">
    <source>
        <dbReference type="ARBA" id="ARBA00022737"/>
    </source>
</evidence>
<dbReference type="Pfam" id="PF06426">
    <property type="entry name" value="SATase_N"/>
    <property type="match status" value="1"/>
</dbReference>
<dbReference type="SMART" id="SM00971">
    <property type="entry name" value="SATase_N"/>
    <property type="match status" value="1"/>
</dbReference>
<evidence type="ECO:0000256" key="8">
    <source>
        <dbReference type="ARBA" id="ARBA00022679"/>
    </source>
</evidence>
<name>A0A0U4WIH1_9PSED</name>
<evidence type="ECO:0000256" key="12">
    <source>
        <dbReference type="ARBA" id="ARBA00023315"/>
    </source>
</evidence>
<feature type="region of interest" description="Disordered" evidence="14">
    <location>
        <begin position="240"/>
        <end position="262"/>
    </location>
</feature>
<dbReference type="NCBIfam" id="NF041874">
    <property type="entry name" value="EPS_EpsC"/>
    <property type="match status" value="1"/>
</dbReference>
<evidence type="ECO:0000256" key="13">
    <source>
        <dbReference type="ARBA" id="ARBA00049486"/>
    </source>
</evidence>
<dbReference type="FunFam" id="2.160.10.10:FF:000002">
    <property type="entry name" value="Serine acetyltransferase"/>
    <property type="match status" value="1"/>
</dbReference>
<dbReference type="UniPathway" id="UPA00136">
    <property type="reaction ID" value="UER00199"/>
</dbReference>
<evidence type="ECO:0000256" key="7">
    <source>
        <dbReference type="ARBA" id="ARBA00022605"/>
    </source>
</evidence>
<dbReference type="AlphaFoldDB" id="A0A0U4WIH1"/>
<comment type="pathway">
    <text evidence="1">Amino-acid biosynthesis; L-cysteine biosynthesis; L-cysteine from L-serine: step 1/2.</text>
</comment>
<keyword evidence="5" id="KW-0444">Lipid biosynthesis</keyword>
<evidence type="ECO:0000313" key="16">
    <source>
        <dbReference type="EMBL" id="ALZ85202.1"/>
    </source>
</evidence>
<dbReference type="EC" id="2.3.1.30" evidence="3"/>
<dbReference type="InterPro" id="IPR053376">
    <property type="entry name" value="Serine_acetyltransferase"/>
</dbReference>
<keyword evidence="8 16" id="KW-0808">Transferase</keyword>
<dbReference type="PANTHER" id="PTHR42811">
    <property type="entry name" value="SERINE ACETYLTRANSFERASE"/>
    <property type="match status" value="1"/>
</dbReference>
<dbReference type="InterPro" id="IPR042122">
    <property type="entry name" value="Ser_AcTrfase_N_sf"/>
</dbReference>
<feature type="domain" description="Serine acetyltransferase N-terminal" evidence="15">
    <location>
        <begin position="9"/>
        <end position="113"/>
    </location>
</feature>
<dbReference type="EMBL" id="CP013987">
    <property type="protein sequence ID" value="ALZ85202.1"/>
    <property type="molecule type" value="Genomic_DNA"/>
</dbReference>
<dbReference type="KEGG" id="por:APT59_13740"/>
<keyword evidence="9" id="KW-0677">Repeat</keyword>
<dbReference type="Gene3D" id="2.160.10.10">
    <property type="entry name" value="Hexapeptide repeat proteins"/>
    <property type="match status" value="1"/>
</dbReference>
<evidence type="ECO:0000256" key="10">
    <source>
        <dbReference type="ARBA" id="ARBA00023098"/>
    </source>
</evidence>
<evidence type="ECO:0000259" key="15">
    <source>
        <dbReference type="SMART" id="SM00971"/>
    </source>
</evidence>
<keyword evidence="10" id="KW-0443">Lipid metabolism</keyword>
<dbReference type="InterPro" id="IPR018357">
    <property type="entry name" value="Hexapep_transf_CS"/>
</dbReference>
<accession>A0A0U4WIH1</accession>
<dbReference type="InterPro" id="IPR005881">
    <property type="entry name" value="Ser_O-AcTrfase"/>
</dbReference>
<evidence type="ECO:0000256" key="1">
    <source>
        <dbReference type="ARBA" id="ARBA00004876"/>
    </source>
</evidence>
<dbReference type="GO" id="GO:0009245">
    <property type="term" value="P:lipid A biosynthetic process"/>
    <property type="evidence" value="ECO:0007669"/>
    <property type="project" value="UniProtKB-KW"/>
</dbReference>
<dbReference type="OrthoDB" id="9801456at2"/>
<comment type="catalytic activity">
    <reaction evidence="13">
        <text>L-serine + acetyl-CoA = O-acetyl-L-serine + CoA</text>
        <dbReference type="Rhea" id="RHEA:24560"/>
        <dbReference type="ChEBI" id="CHEBI:33384"/>
        <dbReference type="ChEBI" id="CHEBI:57287"/>
        <dbReference type="ChEBI" id="CHEBI:57288"/>
        <dbReference type="ChEBI" id="CHEBI:58340"/>
        <dbReference type="EC" id="2.3.1.30"/>
    </reaction>
</comment>
<dbReference type="PROSITE" id="PS00101">
    <property type="entry name" value="HEXAPEP_TRANSFERASES"/>
    <property type="match status" value="1"/>
</dbReference>
<dbReference type="CDD" id="cd03354">
    <property type="entry name" value="LbH_SAT"/>
    <property type="match status" value="1"/>
</dbReference>
<reference evidence="16 17" key="1">
    <citation type="submission" date="2016-01" db="EMBL/GenBank/DDBJ databases">
        <title>Annotation of Pseudomonas oryzihabitans USDA-ARS-USMARC-56511.</title>
        <authorList>
            <person name="Harhay G.P."/>
            <person name="Harhay D.M."/>
            <person name="Smith T.P.L."/>
            <person name="Bono J.L."/>
            <person name="Heaton M.P."/>
            <person name="Clawson M.L."/>
            <person name="Chitko-Mckown C.G."/>
            <person name="Capik S.F."/>
            <person name="DeDonder K.D."/>
            <person name="Apley M.D."/>
            <person name="Lubbers B.V."/>
            <person name="White B.J."/>
            <person name="Larson R.L."/>
        </authorList>
    </citation>
    <scope>NUCLEOTIDE SEQUENCE [LARGE SCALE GENOMIC DNA]</scope>
    <source>
        <strain evidence="16 17">USDA-ARS-USMARC-56511</strain>
    </source>
</reference>
<dbReference type="Gene3D" id="1.10.3130.10">
    <property type="entry name" value="serine acetyltransferase, domain 1"/>
    <property type="match status" value="1"/>
</dbReference>
<gene>
    <name evidence="16" type="ORF">APT59_13740</name>
</gene>
<dbReference type="GO" id="GO:0006535">
    <property type="term" value="P:cysteine biosynthetic process from serine"/>
    <property type="evidence" value="ECO:0007669"/>
    <property type="project" value="InterPro"/>
</dbReference>
<evidence type="ECO:0000256" key="5">
    <source>
        <dbReference type="ARBA" id="ARBA00022516"/>
    </source>
</evidence>
<evidence type="ECO:0000256" key="14">
    <source>
        <dbReference type="SAM" id="MobiDB-lite"/>
    </source>
</evidence>
<dbReference type="SUPFAM" id="SSF51161">
    <property type="entry name" value="Trimeric LpxA-like enzymes"/>
    <property type="match status" value="1"/>
</dbReference>
<keyword evidence="7" id="KW-0028">Amino-acid biosynthesis</keyword>
<dbReference type="GO" id="GO:0005737">
    <property type="term" value="C:cytoplasm"/>
    <property type="evidence" value="ECO:0007669"/>
    <property type="project" value="InterPro"/>
</dbReference>
<keyword evidence="11" id="KW-0198">Cysteine biosynthesis</keyword>
<keyword evidence="6" id="KW-0441">Lipid A biosynthesis</keyword>
<protein>
    <recommendedName>
        <fullName evidence="4">Serine acetyltransferase</fullName>
        <ecNumber evidence="3">2.3.1.30</ecNumber>
    </recommendedName>
</protein>
<sequence length="262" mass="27859">MRLRSATQLWQLLRAQAEAGCREAPALAAGLTRALLEPEDLAAALGRRCAEALAEDPQQADRLAQRFAALHAERPALVASACADLEAVLARDPAYASLLEIFLFSKGFLALQAHRLGHALWAHDERLLALHLQARCNRLLAIDIHPAARLGCGIMLDHGTGIVIGETAVVEDEVSILQQVTLGGTGKEQGDRHPKVRRGVMIGAGVKILGNLEIGEGAKIGANSVVLRPVAPHTTVVGIPARPVGRPRDAHPAESMDQSFDG</sequence>
<dbReference type="NCBIfam" id="TIGR01172">
    <property type="entry name" value="cysE"/>
    <property type="match status" value="1"/>
</dbReference>
<evidence type="ECO:0000256" key="11">
    <source>
        <dbReference type="ARBA" id="ARBA00023192"/>
    </source>
</evidence>
<evidence type="ECO:0000256" key="3">
    <source>
        <dbReference type="ARBA" id="ARBA00013266"/>
    </source>
</evidence>
<evidence type="ECO:0000313" key="17">
    <source>
        <dbReference type="Proteomes" id="UP000064137"/>
    </source>
</evidence>
<dbReference type="InterPro" id="IPR010493">
    <property type="entry name" value="Ser_AcTrfase_N"/>
</dbReference>
<keyword evidence="12" id="KW-0012">Acyltransferase</keyword>